<reference evidence="2" key="1">
    <citation type="submission" date="2022-11" db="UniProtKB">
        <authorList>
            <consortium name="WormBaseParasite"/>
        </authorList>
    </citation>
    <scope>IDENTIFICATION</scope>
</reference>
<organism evidence="1 2">
    <name type="scientific">Panagrolaimus sp. JU765</name>
    <dbReference type="NCBI Taxonomy" id="591449"/>
    <lineage>
        <taxon>Eukaryota</taxon>
        <taxon>Metazoa</taxon>
        <taxon>Ecdysozoa</taxon>
        <taxon>Nematoda</taxon>
        <taxon>Chromadorea</taxon>
        <taxon>Rhabditida</taxon>
        <taxon>Tylenchina</taxon>
        <taxon>Panagrolaimomorpha</taxon>
        <taxon>Panagrolaimoidea</taxon>
        <taxon>Panagrolaimidae</taxon>
        <taxon>Panagrolaimus</taxon>
    </lineage>
</organism>
<protein>
    <submittedName>
        <fullName evidence="2">Uncharacterized protein</fullName>
    </submittedName>
</protein>
<proteinExistence type="predicted"/>
<evidence type="ECO:0000313" key="2">
    <source>
        <dbReference type="WBParaSite" id="JU765_v2.g14025.t2"/>
    </source>
</evidence>
<name>A0AC34Q8D2_9BILA</name>
<evidence type="ECO:0000313" key="1">
    <source>
        <dbReference type="Proteomes" id="UP000887576"/>
    </source>
</evidence>
<dbReference type="Proteomes" id="UP000887576">
    <property type="component" value="Unplaced"/>
</dbReference>
<accession>A0AC34Q8D2</accession>
<sequence length="258" mass="29318">MSITSQIQEGLKKAILAEGSSYASAVTPKRSPSTPVKSGAESGFQSSVDQKLVQRLLSKNNYYKYAKSIRFWLCNYSIIRFWLCNYSIYLQADDSDEIKQVSLALDKQNLQRIVVKDEIVLHFDSNPEIFYGILNLIRIGPKCALKICARGYLDGLLEFMTTLRFTRCVLMDLKSESTLHLSEILNVLKDATHIELDLQGLRIDTDIGKMLKDWDRESTIVEIILHNLPRTIDISSLELFVLSKLVPAGKAIINWIDK</sequence>
<dbReference type="WBParaSite" id="JU765_v2.g14025.t2">
    <property type="protein sequence ID" value="JU765_v2.g14025.t2"/>
    <property type="gene ID" value="JU765_v2.g14025"/>
</dbReference>